<dbReference type="InterPro" id="IPR013083">
    <property type="entry name" value="Znf_RING/FYVE/PHD"/>
</dbReference>
<evidence type="ECO:0000256" key="2">
    <source>
        <dbReference type="ARBA" id="ARBA00022771"/>
    </source>
</evidence>
<dbReference type="Pfam" id="PF21362">
    <property type="entry name" value="Sina_RING"/>
    <property type="match status" value="1"/>
</dbReference>
<dbReference type="InterPro" id="IPR049548">
    <property type="entry name" value="Sina-like_RING"/>
</dbReference>
<evidence type="ECO:0000259" key="5">
    <source>
        <dbReference type="PROSITE" id="PS50089"/>
    </source>
</evidence>
<gene>
    <name evidence="6" type="ORF">WA026_013840</name>
</gene>
<evidence type="ECO:0000256" key="4">
    <source>
        <dbReference type="PROSITE-ProRule" id="PRU00175"/>
    </source>
</evidence>
<keyword evidence="1" id="KW-0479">Metal-binding</keyword>
<reference evidence="6 7" key="1">
    <citation type="submission" date="2023-03" db="EMBL/GenBank/DDBJ databases">
        <title>Genome insight into feeding habits of ladybird beetles.</title>
        <authorList>
            <person name="Li H.-S."/>
            <person name="Huang Y.-H."/>
            <person name="Pang H."/>
        </authorList>
    </citation>
    <scope>NUCLEOTIDE SEQUENCE [LARGE SCALE GENOMIC DNA]</scope>
    <source>
        <strain evidence="6">SYSU_2023b</strain>
        <tissue evidence="6">Whole body</tissue>
    </source>
</reference>
<dbReference type="AlphaFoldDB" id="A0AAW1US51"/>
<organism evidence="6 7">
    <name type="scientific">Henosepilachna vigintioctopunctata</name>
    <dbReference type="NCBI Taxonomy" id="420089"/>
    <lineage>
        <taxon>Eukaryota</taxon>
        <taxon>Metazoa</taxon>
        <taxon>Ecdysozoa</taxon>
        <taxon>Arthropoda</taxon>
        <taxon>Hexapoda</taxon>
        <taxon>Insecta</taxon>
        <taxon>Pterygota</taxon>
        <taxon>Neoptera</taxon>
        <taxon>Endopterygota</taxon>
        <taxon>Coleoptera</taxon>
        <taxon>Polyphaga</taxon>
        <taxon>Cucujiformia</taxon>
        <taxon>Coccinelloidea</taxon>
        <taxon>Coccinellidae</taxon>
        <taxon>Epilachninae</taxon>
        <taxon>Epilachnini</taxon>
        <taxon>Henosepilachna</taxon>
    </lineage>
</organism>
<dbReference type="Gene3D" id="3.30.40.10">
    <property type="entry name" value="Zinc/RING finger domain, C3HC4 (zinc finger)"/>
    <property type="match status" value="2"/>
</dbReference>
<dbReference type="GO" id="GO:0005737">
    <property type="term" value="C:cytoplasm"/>
    <property type="evidence" value="ECO:0007669"/>
    <property type="project" value="TreeGrafter"/>
</dbReference>
<protein>
    <recommendedName>
        <fullName evidence="5">RING-type domain-containing protein</fullName>
    </recommendedName>
</protein>
<dbReference type="GO" id="GO:0061630">
    <property type="term" value="F:ubiquitin protein ligase activity"/>
    <property type="evidence" value="ECO:0007669"/>
    <property type="project" value="TreeGrafter"/>
</dbReference>
<dbReference type="GO" id="GO:0031624">
    <property type="term" value="F:ubiquitin conjugating enzyme binding"/>
    <property type="evidence" value="ECO:0007669"/>
    <property type="project" value="TreeGrafter"/>
</dbReference>
<accession>A0AAW1US51</accession>
<comment type="caution">
    <text evidence="6">The sequence shown here is derived from an EMBL/GenBank/DDBJ whole genome shotgun (WGS) entry which is preliminary data.</text>
</comment>
<dbReference type="GO" id="GO:0008270">
    <property type="term" value="F:zinc ion binding"/>
    <property type="evidence" value="ECO:0007669"/>
    <property type="project" value="UniProtKB-KW"/>
</dbReference>
<keyword evidence="2 4" id="KW-0863">Zinc-finger</keyword>
<dbReference type="SUPFAM" id="SSF57850">
    <property type="entry name" value="RING/U-box"/>
    <property type="match status" value="1"/>
</dbReference>
<dbReference type="PANTHER" id="PTHR45877:SF2">
    <property type="entry name" value="E3 UBIQUITIN-PROTEIN LIGASE SINA-RELATED"/>
    <property type="match status" value="1"/>
</dbReference>
<proteinExistence type="predicted"/>
<dbReference type="Proteomes" id="UP001431783">
    <property type="component" value="Unassembled WGS sequence"/>
</dbReference>
<keyword evidence="7" id="KW-1185">Reference proteome</keyword>
<evidence type="ECO:0000256" key="3">
    <source>
        <dbReference type="ARBA" id="ARBA00022833"/>
    </source>
</evidence>
<evidence type="ECO:0000256" key="1">
    <source>
        <dbReference type="ARBA" id="ARBA00022723"/>
    </source>
</evidence>
<dbReference type="PANTHER" id="PTHR45877">
    <property type="entry name" value="E3 UBIQUITIN-PROTEIN LIGASE SIAH2"/>
    <property type="match status" value="1"/>
</dbReference>
<dbReference type="InterPro" id="IPR004162">
    <property type="entry name" value="SINA-like_animal"/>
</dbReference>
<name>A0AAW1US51_9CUCU</name>
<dbReference type="PROSITE" id="PS50089">
    <property type="entry name" value="ZF_RING_2"/>
    <property type="match status" value="1"/>
</dbReference>
<dbReference type="InterPro" id="IPR001841">
    <property type="entry name" value="Znf_RING"/>
</dbReference>
<keyword evidence="3" id="KW-0862">Zinc</keyword>
<sequence length="299" mass="34794">MTMEMNDVMYSLVECHICLEDMTGKIMSCRNGHIMCDNCYAKLKPFLCPFCKIPMENIRNIPLEKFLKKLSNKHLSELLDDSLTLCSQCSQRMDTHVGTCPLGHNFCRNCNKDNSKCRICRSEVSIKRNFQVERCLQELKQLRTMQPKLLDFSNDSFTSKDQMICPLSKCSFTFHNLRNHILSDHESLIVTLELNNFYRLAVKPFTEKNIFLCVSQNLFIVRVRVIETFISISTEQINKGSEHNLYIQNCGKYPIGFYKFKYTNNGKNKKIILRKESIQLSKLGEYVLKISICNGRLSM</sequence>
<evidence type="ECO:0000313" key="6">
    <source>
        <dbReference type="EMBL" id="KAK9885964.1"/>
    </source>
</evidence>
<dbReference type="GO" id="GO:0043161">
    <property type="term" value="P:proteasome-mediated ubiquitin-dependent protein catabolic process"/>
    <property type="evidence" value="ECO:0007669"/>
    <property type="project" value="TreeGrafter"/>
</dbReference>
<evidence type="ECO:0000313" key="7">
    <source>
        <dbReference type="Proteomes" id="UP001431783"/>
    </source>
</evidence>
<feature type="domain" description="RING-type" evidence="5">
    <location>
        <begin position="15"/>
        <end position="52"/>
    </location>
</feature>
<dbReference type="EMBL" id="JARQZJ010000097">
    <property type="protein sequence ID" value="KAK9885964.1"/>
    <property type="molecule type" value="Genomic_DNA"/>
</dbReference>